<dbReference type="GO" id="GO:0019344">
    <property type="term" value="P:cysteine biosynthetic process"/>
    <property type="evidence" value="ECO:0007669"/>
    <property type="project" value="InterPro"/>
</dbReference>
<evidence type="ECO:0000256" key="11">
    <source>
        <dbReference type="ARBA" id="ARBA00030894"/>
    </source>
</evidence>
<evidence type="ECO:0000256" key="6">
    <source>
        <dbReference type="ARBA" id="ARBA00023014"/>
    </source>
</evidence>
<dbReference type="CDD" id="cd23945">
    <property type="entry name" value="PAPS_reductase"/>
    <property type="match status" value="1"/>
</dbReference>
<dbReference type="GO" id="GO:0005737">
    <property type="term" value="C:cytoplasm"/>
    <property type="evidence" value="ECO:0007669"/>
    <property type="project" value="UniProtKB-SubCell"/>
</dbReference>
<evidence type="ECO:0000256" key="4">
    <source>
        <dbReference type="ARBA" id="ARBA00023002"/>
    </source>
</evidence>
<evidence type="ECO:0000313" key="17">
    <source>
        <dbReference type="Proteomes" id="UP000366872"/>
    </source>
</evidence>
<gene>
    <name evidence="14 16" type="primary">cysH</name>
    <name evidence="16" type="ORF">PDESU_00675</name>
</gene>
<dbReference type="EMBL" id="CAAHFG010000001">
    <property type="protein sequence ID" value="VGO12124.1"/>
    <property type="molecule type" value="Genomic_DNA"/>
</dbReference>
<comment type="catalytic activity">
    <reaction evidence="13 14">
        <text>[thioredoxin]-disulfide + sulfite + AMP + 2 H(+) = adenosine 5'-phosphosulfate + [thioredoxin]-dithiol</text>
        <dbReference type="Rhea" id="RHEA:21976"/>
        <dbReference type="Rhea" id="RHEA-COMP:10698"/>
        <dbReference type="Rhea" id="RHEA-COMP:10700"/>
        <dbReference type="ChEBI" id="CHEBI:15378"/>
        <dbReference type="ChEBI" id="CHEBI:17359"/>
        <dbReference type="ChEBI" id="CHEBI:29950"/>
        <dbReference type="ChEBI" id="CHEBI:50058"/>
        <dbReference type="ChEBI" id="CHEBI:58243"/>
        <dbReference type="ChEBI" id="CHEBI:456215"/>
        <dbReference type="EC" id="1.8.4.10"/>
    </reaction>
</comment>
<dbReference type="NCBIfam" id="TIGR00434">
    <property type="entry name" value="cysH"/>
    <property type="match status" value="1"/>
</dbReference>
<comment type="subcellular location">
    <subcellularLocation>
        <location evidence="14">Cytoplasm</location>
    </subcellularLocation>
</comment>
<dbReference type="SUPFAM" id="SSF52402">
    <property type="entry name" value="Adenine nucleotide alpha hydrolases-like"/>
    <property type="match status" value="1"/>
</dbReference>
<evidence type="ECO:0000259" key="15">
    <source>
        <dbReference type="Pfam" id="PF01507"/>
    </source>
</evidence>
<dbReference type="PIRSF" id="PIRSF000857">
    <property type="entry name" value="PAPS_reductase"/>
    <property type="match status" value="1"/>
</dbReference>
<comment type="pathway">
    <text evidence="8 14">Sulfur metabolism; hydrogen sulfide biosynthesis; sulfite from sulfate.</text>
</comment>
<evidence type="ECO:0000256" key="5">
    <source>
        <dbReference type="ARBA" id="ARBA00023004"/>
    </source>
</evidence>
<feature type="binding site" evidence="14">
    <location>
        <position position="121"/>
    </location>
    <ligand>
        <name>[4Fe-4S] cluster</name>
        <dbReference type="ChEBI" id="CHEBI:49883"/>
    </ligand>
</feature>
<feature type="binding site" evidence="14">
    <location>
        <position position="206"/>
    </location>
    <ligand>
        <name>[4Fe-4S] cluster</name>
        <dbReference type="ChEBI" id="CHEBI:49883"/>
    </ligand>
</feature>
<reference evidence="16 17" key="1">
    <citation type="submission" date="2019-04" db="EMBL/GenBank/DDBJ databases">
        <authorList>
            <person name="Van Vliet M D."/>
        </authorList>
    </citation>
    <scope>NUCLEOTIDE SEQUENCE [LARGE SCALE GENOMIC DNA]</scope>
    <source>
        <strain evidence="16 17">F1</strain>
    </source>
</reference>
<keyword evidence="3 14" id="KW-0479">Metal-binding</keyword>
<comment type="similarity">
    <text evidence="1 14">Belongs to the PAPS reductase family. CysH subfamily.</text>
</comment>
<evidence type="ECO:0000256" key="12">
    <source>
        <dbReference type="ARBA" id="ARBA00032041"/>
    </source>
</evidence>
<feature type="binding site" evidence="14">
    <location>
        <position position="120"/>
    </location>
    <ligand>
        <name>[4Fe-4S] cluster</name>
        <dbReference type="ChEBI" id="CHEBI:49883"/>
    </ligand>
</feature>
<proteinExistence type="inferred from homology"/>
<evidence type="ECO:0000256" key="3">
    <source>
        <dbReference type="ARBA" id="ARBA00022723"/>
    </source>
</evidence>
<dbReference type="RefSeq" id="WP_136077818.1">
    <property type="nucleotide sequence ID" value="NZ_CAAHFG010000001.1"/>
</dbReference>
<keyword evidence="17" id="KW-1185">Reference proteome</keyword>
<evidence type="ECO:0000256" key="14">
    <source>
        <dbReference type="HAMAP-Rule" id="MF_00063"/>
    </source>
</evidence>
<comment type="cofactor">
    <cofactor evidence="14">
        <name>[4Fe-4S] cluster</name>
        <dbReference type="ChEBI" id="CHEBI:49883"/>
    </cofactor>
    <text evidence="14">Binds 1 [4Fe-4S] cluster per subunit.</text>
</comment>
<accession>A0A6C2TX93</accession>
<keyword evidence="6 14" id="KW-0411">Iron-sulfur</keyword>
<name>A0A6C2TX93_PONDE</name>
<feature type="active site" description="Nucleophile; cysteine thiosulfonate intermediate" evidence="14">
    <location>
        <position position="231"/>
    </location>
</feature>
<dbReference type="EC" id="1.8.4.10" evidence="9 14"/>
<dbReference type="GO" id="GO:0043866">
    <property type="term" value="F:adenylyl-sulfate reductase (thioredoxin) activity"/>
    <property type="evidence" value="ECO:0007669"/>
    <property type="project" value="UniProtKB-EC"/>
</dbReference>
<dbReference type="InterPro" id="IPR004511">
    <property type="entry name" value="PAPS/APS_Rdtase"/>
</dbReference>
<dbReference type="Pfam" id="PF01507">
    <property type="entry name" value="PAPS_reduct"/>
    <property type="match status" value="1"/>
</dbReference>
<dbReference type="Gene3D" id="3.40.50.620">
    <property type="entry name" value="HUPs"/>
    <property type="match status" value="1"/>
</dbReference>
<dbReference type="GO" id="GO:0070814">
    <property type="term" value="P:hydrogen sulfide biosynthetic process"/>
    <property type="evidence" value="ECO:0007669"/>
    <property type="project" value="UniProtKB-UniRule"/>
</dbReference>
<evidence type="ECO:0000256" key="9">
    <source>
        <dbReference type="ARBA" id="ARBA00024386"/>
    </source>
</evidence>
<comment type="function">
    <text evidence="7 14">Catalyzes the formation of sulfite from adenosine 5'-phosphosulfate (APS) using thioredoxin as an electron donor.</text>
</comment>
<dbReference type="GO" id="GO:0046872">
    <property type="term" value="F:metal ion binding"/>
    <property type="evidence" value="ECO:0007669"/>
    <property type="project" value="UniProtKB-KW"/>
</dbReference>
<dbReference type="HAMAP" id="MF_00063">
    <property type="entry name" value="CysH"/>
    <property type="match status" value="1"/>
</dbReference>
<dbReference type="PANTHER" id="PTHR46482">
    <property type="entry name" value="5'-ADENYLYLSULFATE REDUCTASE 3, CHLOROPLASTIC"/>
    <property type="match status" value="1"/>
</dbReference>
<dbReference type="InterPro" id="IPR002500">
    <property type="entry name" value="PAPS_reduct_dom"/>
</dbReference>
<dbReference type="InterPro" id="IPR014729">
    <property type="entry name" value="Rossmann-like_a/b/a_fold"/>
</dbReference>
<protein>
    <recommendedName>
        <fullName evidence="10 14">Adenosine 5'-phosphosulfate reductase</fullName>
        <shortName evidence="14">APS reductase</shortName>
        <ecNumber evidence="9 14">1.8.4.10</ecNumber>
    </recommendedName>
    <alternativeName>
        <fullName evidence="12 14">5'-adenylylsulfate reductase</fullName>
    </alternativeName>
    <alternativeName>
        <fullName evidence="11 14">Thioredoxin-dependent 5'-adenylylsulfate reductase</fullName>
    </alternativeName>
</protein>
<dbReference type="GO" id="GO:0019379">
    <property type="term" value="P:sulfate assimilation, phosphoadenylyl sulfate reduction by phosphoadenylyl-sulfate reductase (thioredoxin)"/>
    <property type="evidence" value="ECO:0007669"/>
    <property type="project" value="UniProtKB-UniRule"/>
</dbReference>
<dbReference type="GO" id="GO:0004604">
    <property type="term" value="F:phosphoadenylyl-sulfate reductase (thioredoxin) activity"/>
    <property type="evidence" value="ECO:0007669"/>
    <property type="project" value="UniProtKB-UniRule"/>
</dbReference>
<sequence>MEKITENLIESLQNELSEASAQEIVAFAATHLEFPVFATSLGEEDQVITDIIAKGGLNIPVFTLDTGRLFPETYELIATTESTYGLKIKTTFPDANEVERMVAEEGINLFRKSIESRKRCCGVRKMQPLRRMLGQSSGWICGLRRDQSPTRTGMHAIEWDAANNLPKFNPLIDWSLDDVRAYIQQNGVPCNPLHAQGFVSIGCACCTRAIQPGEDIRAGRWWWEAPEQKECGLHVADGKIVRTKDLNQ</sequence>
<dbReference type="PANTHER" id="PTHR46482:SF9">
    <property type="entry name" value="5'-ADENYLYLSULFATE REDUCTASE 1, CHLOROPLASTIC"/>
    <property type="match status" value="1"/>
</dbReference>
<dbReference type="NCBIfam" id="NF002537">
    <property type="entry name" value="PRK02090.1"/>
    <property type="match status" value="1"/>
</dbReference>
<evidence type="ECO:0000256" key="10">
    <source>
        <dbReference type="ARBA" id="ARBA00029514"/>
    </source>
</evidence>
<dbReference type="NCBIfam" id="TIGR02055">
    <property type="entry name" value="APS_reductase"/>
    <property type="match status" value="1"/>
</dbReference>
<dbReference type="AlphaFoldDB" id="A0A6C2TX93"/>
<dbReference type="Proteomes" id="UP000366872">
    <property type="component" value="Unassembled WGS sequence"/>
</dbReference>
<dbReference type="GO" id="GO:0051539">
    <property type="term" value="F:4 iron, 4 sulfur cluster binding"/>
    <property type="evidence" value="ECO:0007669"/>
    <property type="project" value="UniProtKB-UniRule"/>
</dbReference>
<evidence type="ECO:0000313" key="16">
    <source>
        <dbReference type="EMBL" id="VGO12124.1"/>
    </source>
</evidence>
<evidence type="ECO:0000256" key="13">
    <source>
        <dbReference type="ARBA" id="ARBA00048441"/>
    </source>
</evidence>
<dbReference type="InterPro" id="IPR011798">
    <property type="entry name" value="APS_reductase"/>
</dbReference>
<evidence type="ECO:0000256" key="8">
    <source>
        <dbReference type="ARBA" id="ARBA00024327"/>
    </source>
</evidence>
<organism evidence="16 17">
    <name type="scientific">Pontiella desulfatans</name>
    <dbReference type="NCBI Taxonomy" id="2750659"/>
    <lineage>
        <taxon>Bacteria</taxon>
        <taxon>Pseudomonadati</taxon>
        <taxon>Kiritimatiellota</taxon>
        <taxon>Kiritimatiellia</taxon>
        <taxon>Kiritimatiellales</taxon>
        <taxon>Pontiellaceae</taxon>
        <taxon>Pontiella</taxon>
    </lineage>
</organism>
<feature type="domain" description="Phosphoadenosine phosphosulphate reductase" evidence="15">
    <location>
        <begin position="35"/>
        <end position="209"/>
    </location>
</feature>
<keyword evidence="4 14" id="KW-0560">Oxidoreductase</keyword>
<evidence type="ECO:0000256" key="7">
    <source>
        <dbReference type="ARBA" id="ARBA00024298"/>
    </source>
</evidence>
<evidence type="ECO:0000256" key="2">
    <source>
        <dbReference type="ARBA" id="ARBA00022490"/>
    </source>
</evidence>
<keyword evidence="5 14" id="KW-0408">Iron</keyword>
<evidence type="ECO:0000256" key="1">
    <source>
        <dbReference type="ARBA" id="ARBA00009732"/>
    </source>
</evidence>
<feature type="binding site" evidence="14">
    <location>
        <position position="203"/>
    </location>
    <ligand>
        <name>[4Fe-4S] cluster</name>
        <dbReference type="ChEBI" id="CHEBI:49883"/>
    </ligand>
</feature>
<keyword evidence="2 14" id="KW-0963">Cytoplasm</keyword>